<organism evidence="1 2">
    <name type="scientific">Piloderma croceum (strain F 1598)</name>
    <dbReference type="NCBI Taxonomy" id="765440"/>
    <lineage>
        <taxon>Eukaryota</taxon>
        <taxon>Fungi</taxon>
        <taxon>Dikarya</taxon>
        <taxon>Basidiomycota</taxon>
        <taxon>Agaricomycotina</taxon>
        <taxon>Agaricomycetes</taxon>
        <taxon>Agaricomycetidae</taxon>
        <taxon>Atheliales</taxon>
        <taxon>Atheliaceae</taxon>
        <taxon>Piloderma</taxon>
    </lineage>
</organism>
<dbReference type="EMBL" id="KN833044">
    <property type="protein sequence ID" value="KIM75618.1"/>
    <property type="molecule type" value="Genomic_DNA"/>
</dbReference>
<evidence type="ECO:0000313" key="1">
    <source>
        <dbReference type="EMBL" id="KIM75618.1"/>
    </source>
</evidence>
<feature type="non-terminal residue" evidence="1">
    <location>
        <position position="116"/>
    </location>
</feature>
<dbReference type="AlphaFoldDB" id="A0A0C3AP23"/>
<gene>
    <name evidence="1" type="ORF">PILCRDRAFT_54521</name>
</gene>
<proteinExistence type="predicted"/>
<dbReference type="Proteomes" id="UP000054166">
    <property type="component" value="Unassembled WGS sequence"/>
</dbReference>
<dbReference type="InParanoid" id="A0A0C3AP23"/>
<keyword evidence="2" id="KW-1185">Reference proteome</keyword>
<dbReference type="Gene3D" id="2.40.70.10">
    <property type="entry name" value="Acid Proteases"/>
    <property type="match status" value="1"/>
</dbReference>
<dbReference type="InterPro" id="IPR021109">
    <property type="entry name" value="Peptidase_aspartic_dom_sf"/>
</dbReference>
<evidence type="ECO:0000313" key="2">
    <source>
        <dbReference type="Proteomes" id="UP000054166"/>
    </source>
</evidence>
<feature type="non-terminal residue" evidence="1">
    <location>
        <position position="1"/>
    </location>
</feature>
<reference evidence="2" key="2">
    <citation type="submission" date="2015-01" db="EMBL/GenBank/DDBJ databases">
        <title>Evolutionary Origins and Diversification of the Mycorrhizal Mutualists.</title>
        <authorList>
            <consortium name="DOE Joint Genome Institute"/>
            <consortium name="Mycorrhizal Genomics Consortium"/>
            <person name="Kohler A."/>
            <person name="Kuo A."/>
            <person name="Nagy L.G."/>
            <person name="Floudas D."/>
            <person name="Copeland A."/>
            <person name="Barry K.W."/>
            <person name="Cichocki N."/>
            <person name="Veneault-Fourrey C."/>
            <person name="LaButti K."/>
            <person name="Lindquist E.A."/>
            <person name="Lipzen A."/>
            <person name="Lundell T."/>
            <person name="Morin E."/>
            <person name="Murat C."/>
            <person name="Riley R."/>
            <person name="Ohm R."/>
            <person name="Sun H."/>
            <person name="Tunlid A."/>
            <person name="Henrissat B."/>
            <person name="Grigoriev I.V."/>
            <person name="Hibbett D.S."/>
            <person name="Martin F."/>
        </authorList>
    </citation>
    <scope>NUCLEOTIDE SEQUENCE [LARGE SCALE GENOMIC DNA]</scope>
    <source>
        <strain evidence="2">F 1598</strain>
    </source>
</reference>
<accession>A0A0C3AP23</accession>
<reference evidence="1 2" key="1">
    <citation type="submission" date="2014-04" db="EMBL/GenBank/DDBJ databases">
        <authorList>
            <consortium name="DOE Joint Genome Institute"/>
            <person name="Kuo A."/>
            <person name="Tarkka M."/>
            <person name="Buscot F."/>
            <person name="Kohler A."/>
            <person name="Nagy L.G."/>
            <person name="Floudas D."/>
            <person name="Copeland A."/>
            <person name="Barry K.W."/>
            <person name="Cichocki N."/>
            <person name="Veneault-Fourrey C."/>
            <person name="LaButti K."/>
            <person name="Lindquist E.A."/>
            <person name="Lipzen A."/>
            <person name="Lundell T."/>
            <person name="Morin E."/>
            <person name="Murat C."/>
            <person name="Sun H."/>
            <person name="Tunlid A."/>
            <person name="Henrissat B."/>
            <person name="Grigoriev I.V."/>
            <person name="Hibbett D.S."/>
            <person name="Martin F."/>
            <person name="Nordberg H.P."/>
            <person name="Cantor M.N."/>
            <person name="Hua S.X."/>
        </authorList>
    </citation>
    <scope>NUCLEOTIDE SEQUENCE [LARGE SCALE GENOMIC DNA]</scope>
    <source>
        <strain evidence="1 2">F 1598</strain>
    </source>
</reference>
<evidence type="ECO:0008006" key="3">
    <source>
        <dbReference type="Google" id="ProtNLM"/>
    </source>
</evidence>
<dbReference type="OrthoDB" id="3262237at2759"/>
<dbReference type="HOGENOM" id="CLU_097628_1_1_1"/>
<sequence>PFMHMVELKGKQGIIAAVKGLFDDGALVNSICNSVFASLRGRLGDPIPSMKTLLMADGTRVPSHGCWIGDVRLGGRTARTQFEIFPSGGGWSLLFGKPLLQQFQAVHDYNDDTLMI</sequence>
<name>A0A0C3AP23_PILCF</name>
<protein>
    <recommendedName>
        <fullName evidence="3">Peptidase A2 domain-containing protein</fullName>
    </recommendedName>
</protein>